<comment type="subcellular location">
    <subcellularLocation>
        <location evidence="1">Membrane</location>
        <topology evidence="1">Multi-pass membrane protein</topology>
    </subcellularLocation>
</comment>
<dbReference type="InterPro" id="IPR036291">
    <property type="entry name" value="NAD(P)-bd_dom_sf"/>
</dbReference>
<dbReference type="GO" id="GO:0016020">
    <property type="term" value="C:membrane"/>
    <property type="evidence" value="ECO:0007669"/>
    <property type="project" value="UniProtKB-SubCell"/>
</dbReference>
<dbReference type="Pfam" id="PF03015">
    <property type="entry name" value="Sterile"/>
    <property type="match status" value="1"/>
</dbReference>
<feature type="transmembrane region" description="Helical" evidence="11">
    <location>
        <begin position="363"/>
        <end position="389"/>
    </location>
</feature>
<dbReference type="GO" id="GO:0080019">
    <property type="term" value="F:alcohol-forming very long-chain fatty acyl-CoA reductase activity"/>
    <property type="evidence" value="ECO:0007669"/>
    <property type="project" value="InterPro"/>
</dbReference>
<reference evidence="14" key="1">
    <citation type="submission" date="2012-08" db="EMBL/GenBank/DDBJ databases">
        <title>Transcriptome of adult Musca domestica launches a platform for comparative house fly gene expression and characterization of differential gene expression among resistant and susceptible house flies.</title>
        <authorList>
            <person name="Liu N."/>
            <person name="Zhang L."/>
            <person name="Li M."/>
            <person name="Reid W."/>
        </authorList>
    </citation>
    <scope>NUCLEOTIDE SEQUENCE</scope>
    <source>
        <strain evidence="14">ALHF</strain>
        <tissue evidence="14">Whole body</tissue>
    </source>
</reference>
<gene>
    <name evidence="17" type="primary">LOC101898132</name>
    <name evidence="15" type="synonym">101898132</name>
</gene>
<evidence type="ECO:0000313" key="15">
    <source>
        <dbReference type="EnsemblMetazoa" id="MDOA015131-PA"/>
    </source>
</evidence>
<evidence type="ECO:0000256" key="3">
    <source>
        <dbReference type="ARBA" id="ARBA00022516"/>
    </source>
</evidence>
<dbReference type="VEuPathDB" id="VectorBase:MDOA015131"/>
<sequence>MVNNMQNNAFETESKIQSFFRNKKVFVTGGTGFLGKVFIEKLLRTTDVGRVYVLVRAKRGTTATDRMKKILEDPLFEKLHELRPNPMKYIKTIEGDCTLPKLGISAEDRKELIDEVNVVMHCAATVRFNEPLSNATQINVAATQDLLDMAKEMKNLKAFVHVSSAFANCVVIDAEEKFYTEHLGITSEKLLSLKERLGSQALDAMEKELVGQFPNTYCYTKSVAEEAVQKCGNSIPICIFRPGIILAVSDEPIPGWVDNLYGPNSIVYGCAYGALRVMYARPDQNAAYVPVDYCANMMMACAWETATSIIQNPPKEPRIYTLVPHKNNELDWGTFKHYAVEHGFKMPLPNMIWYPMLLFAETYIGYSLLTLIYHTLPGYLIDLVLLLMGKPMRMTKTYKKIHSQCAMLRYFLAFDFTFDMKNCYNLWDSMSPEDQKLYNFDMANLVWSKYFYDNISGMRRFVAKQDPASIPEGKKKLKIFGTLNIIVHVLFIGGFLWLTWSLLKFIFL</sequence>
<keyword evidence="6 11" id="KW-1133">Transmembrane helix</keyword>
<dbReference type="EnsemblMetazoa" id="MDOA015131-RA">
    <property type="protein sequence ID" value="MDOA015131-PA"/>
    <property type="gene ID" value="MDOA015131"/>
</dbReference>
<dbReference type="GO" id="GO:0005777">
    <property type="term" value="C:peroxisome"/>
    <property type="evidence" value="ECO:0007669"/>
    <property type="project" value="TreeGrafter"/>
</dbReference>
<keyword evidence="7 11" id="KW-0560">Oxidoreductase</keyword>
<evidence type="ECO:0000256" key="6">
    <source>
        <dbReference type="ARBA" id="ARBA00022989"/>
    </source>
</evidence>
<reference evidence="15" key="2">
    <citation type="submission" date="2020-05" db="UniProtKB">
        <authorList>
            <consortium name="EnsemblMetazoa"/>
        </authorList>
    </citation>
    <scope>IDENTIFICATION</scope>
    <source>
        <strain evidence="15">Aabys</strain>
    </source>
</reference>
<feature type="domain" description="Thioester reductase (TE)" evidence="13">
    <location>
        <begin position="27"/>
        <end position="298"/>
    </location>
</feature>
<evidence type="ECO:0000256" key="7">
    <source>
        <dbReference type="ARBA" id="ARBA00023002"/>
    </source>
</evidence>
<dbReference type="GeneID" id="101898132"/>
<evidence type="ECO:0000256" key="1">
    <source>
        <dbReference type="ARBA" id="ARBA00004141"/>
    </source>
</evidence>
<dbReference type="OrthoDB" id="429813at2759"/>
<keyword evidence="3 11" id="KW-0444">Lipid biosynthesis</keyword>
<protein>
    <recommendedName>
        <fullName evidence="11">Fatty acyl-CoA reductase</fullName>
        <ecNumber evidence="11">1.2.1.84</ecNumber>
    </recommendedName>
</protein>
<dbReference type="Proteomes" id="UP001652621">
    <property type="component" value="Unplaced"/>
</dbReference>
<dbReference type="PANTHER" id="PTHR11011:SF60">
    <property type="entry name" value="FATTY ACYL-COA REDUCTASE-RELATED"/>
    <property type="match status" value="1"/>
</dbReference>
<dbReference type="GO" id="GO:0035336">
    <property type="term" value="P:long-chain fatty-acyl-CoA metabolic process"/>
    <property type="evidence" value="ECO:0007669"/>
    <property type="project" value="TreeGrafter"/>
</dbReference>
<comment type="catalytic activity">
    <reaction evidence="10 11">
        <text>a long-chain fatty acyl-CoA + 2 NADPH + 2 H(+) = a long-chain primary fatty alcohol + 2 NADP(+) + CoA</text>
        <dbReference type="Rhea" id="RHEA:52716"/>
        <dbReference type="ChEBI" id="CHEBI:15378"/>
        <dbReference type="ChEBI" id="CHEBI:57287"/>
        <dbReference type="ChEBI" id="CHEBI:57783"/>
        <dbReference type="ChEBI" id="CHEBI:58349"/>
        <dbReference type="ChEBI" id="CHEBI:77396"/>
        <dbReference type="ChEBI" id="CHEBI:83139"/>
        <dbReference type="EC" id="1.2.1.84"/>
    </reaction>
</comment>
<evidence type="ECO:0000313" key="14">
    <source>
        <dbReference type="EMBL" id="AFP62570.1"/>
    </source>
</evidence>
<evidence type="ECO:0000313" key="16">
    <source>
        <dbReference type="Proteomes" id="UP001652621"/>
    </source>
</evidence>
<accession>T1PGN5</accession>
<feature type="transmembrane region" description="Helical" evidence="11">
    <location>
        <begin position="479"/>
        <end position="500"/>
    </location>
</feature>
<dbReference type="RefSeq" id="XP_005180105.1">
    <property type="nucleotide sequence ID" value="XM_005180048.3"/>
</dbReference>
<keyword evidence="9 11" id="KW-0472">Membrane</keyword>
<evidence type="ECO:0000259" key="13">
    <source>
        <dbReference type="Pfam" id="PF07993"/>
    </source>
</evidence>
<dbReference type="AlphaFoldDB" id="T1PGN5"/>
<evidence type="ECO:0000259" key="12">
    <source>
        <dbReference type="Pfam" id="PF03015"/>
    </source>
</evidence>
<keyword evidence="16" id="KW-1185">Reference proteome</keyword>
<dbReference type="CDD" id="cd09071">
    <property type="entry name" value="FAR_C"/>
    <property type="match status" value="1"/>
</dbReference>
<evidence type="ECO:0000256" key="10">
    <source>
        <dbReference type="ARBA" id="ARBA00052530"/>
    </source>
</evidence>
<dbReference type="PANTHER" id="PTHR11011">
    <property type="entry name" value="MALE STERILITY PROTEIN 2-RELATED"/>
    <property type="match status" value="1"/>
</dbReference>
<comment type="function">
    <text evidence="11">Catalyzes the reduction of fatty acyl-CoA to fatty alcohols.</text>
</comment>
<dbReference type="GO" id="GO:0102965">
    <property type="term" value="F:alcohol-forming long-chain fatty acyl-CoA reductase activity"/>
    <property type="evidence" value="ECO:0007669"/>
    <property type="project" value="UniProtKB-EC"/>
</dbReference>
<reference evidence="17" key="3">
    <citation type="submission" date="2025-04" db="UniProtKB">
        <authorList>
            <consortium name="RefSeq"/>
        </authorList>
    </citation>
    <scope>IDENTIFICATION</scope>
</reference>
<name>T1PGN5_MUSDO</name>
<dbReference type="Gene3D" id="3.40.50.720">
    <property type="entry name" value="NAD(P)-binding Rossmann-like Domain"/>
    <property type="match status" value="1"/>
</dbReference>
<proteinExistence type="evidence at transcript level"/>
<keyword evidence="4 11" id="KW-0812">Transmembrane</keyword>
<evidence type="ECO:0000256" key="5">
    <source>
        <dbReference type="ARBA" id="ARBA00022857"/>
    </source>
</evidence>
<dbReference type="eggNOG" id="KOG1221">
    <property type="taxonomic scope" value="Eukaryota"/>
</dbReference>
<comment type="similarity">
    <text evidence="2 11">Belongs to the fatty acyl-CoA reductase family.</text>
</comment>
<dbReference type="EC" id="1.2.1.84" evidence="11"/>
<evidence type="ECO:0000256" key="2">
    <source>
        <dbReference type="ARBA" id="ARBA00005928"/>
    </source>
</evidence>
<organism evidence="14">
    <name type="scientific">Musca domestica</name>
    <name type="common">House fly</name>
    <dbReference type="NCBI Taxonomy" id="7370"/>
    <lineage>
        <taxon>Eukaryota</taxon>
        <taxon>Metazoa</taxon>
        <taxon>Ecdysozoa</taxon>
        <taxon>Arthropoda</taxon>
        <taxon>Hexapoda</taxon>
        <taxon>Insecta</taxon>
        <taxon>Pterygota</taxon>
        <taxon>Neoptera</taxon>
        <taxon>Endopterygota</taxon>
        <taxon>Diptera</taxon>
        <taxon>Brachycera</taxon>
        <taxon>Muscomorpha</taxon>
        <taxon>Muscoidea</taxon>
        <taxon>Muscidae</taxon>
        <taxon>Musca</taxon>
    </lineage>
</organism>
<dbReference type="InterPro" id="IPR026055">
    <property type="entry name" value="FAR"/>
</dbReference>
<dbReference type="SUPFAM" id="SSF51735">
    <property type="entry name" value="NAD(P)-binding Rossmann-fold domains"/>
    <property type="match status" value="1"/>
</dbReference>
<dbReference type="EMBL" id="KA647941">
    <property type="protein sequence ID" value="AFP62570.1"/>
    <property type="molecule type" value="mRNA"/>
</dbReference>
<dbReference type="InterPro" id="IPR013120">
    <property type="entry name" value="FAR_NAD-bd"/>
</dbReference>
<feature type="domain" description="Fatty acyl-CoA reductase C-terminal" evidence="12">
    <location>
        <begin position="373"/>
        <end position="464"/>
    </location>
</feature>
<dbReference type="CDD" id="cd05236">
    <property type="entry name" value="FAR-N_SDR_e"/>
    <property type="match status" value="1"/>
</dbReference>
<evidence type="ECO:0000256" key="9">
    <source>
        <dbReference type="ARBA" id="ARBA00023136"/>
    </source>
</evidence>
<evidence type="ECO:0000313" key="17">
    <source>
        <dbReference type="RefSeq" id="XP_005180105.1"/>
    </source>
</evidence>
<evidence type="ECO:0000256" key="4">
    <source>
        <dbReference type="ARBA" id="ARBA00022692"/>
    </source>
</evidence>
<evidence type="ECO:0000256" key="8">
    <source>
        <dbReference type="ARBA" id="ARBA00023098"/>
    </source>
</evidence>
<dbReference type="KEGG" id="mde:101898132"/>
<dbReference type="InterPro" id="IPR033640">
    <property type="entry name" value="FAR_C"/>
</dbReference>
<dbReference type="FunFam" id="3.40.50.720:FF:000143">
    <property type="entry name" value="Fatty acyl-CoA reductase"/>
    <property type="match status" value="1"/>
</dbReference>
<keyword evidence="5 11" id="KW-0521">NADP</keyword>
<dbReference type="Pfam" id="PF07993">
    <property type="entry name" value="NAD_binding_4"/>
    <property type="match status" value="1"/>
</dbReference>
<evidence type="ECO:0000256" key="11">
    <source>
        <dbReference type="RuleBase" id="RU363097"/>
    </source>
</evidence>
<keyword evidence="8 11" id="KW-0443">Lipid metabolism</keyword>
<dbReference type="VEuPathDB" id="VectorBase:MDOMA2_009032"/>